<keyword evidence="1" id="KW-0732">Signal</keyword>
<dbReference type="STRING" id="563176.SAMN04488090_4815"/>
<keyword evidence="5" id="KW-1185">Reference proteome</keyword>
<dbReference type="PANTHER" id="PTHR42767">
    <property type="entry name" value="ENDO-BETA-1,6-GALACTANASE"/>
    <property type="match status" value="1"/>
</dbReference>
<dbReference type="Gene3D" id="2.60.40.1180">
    <property type="entry name" value="Golgi alpha-mannosidase II"/>
    <property type="match status" value="1"/>
</dbReference>
<evidence type="ECO:0000259" key="3">
    <source>
        <dbReference type="Pfam" id="PF17189"/>
    </source>
</evidence>
<evidence type="ECO:0000256" key="1">
    <source>
        <dbReference type="SAM" id="SignalP"/>
    </source>
</evidence>
<organism evidence="4 5">
    <name type="scientific">Siphonobacter aquaeclarae</name>
    <dbReference type="NCBI Taxonomy" id="563176"/>
    <lineage>
        <taxon>Bacteria</taxon>
        <taxon>Pseudomonadati</taxon>
        <taxon>Bacteroidota</taxon>
        <taxon>Cytophagia</taxon>
        <taxon>Cytophagales</taxon>
        <taxon>Cytophagaceae</taxon>
        <taxon>Siphonobacter</taxon>
    </lineage>
</organism>
<dbReference type="InterPro" id="IPR039743">
    <property type="entry name" value="6GAL/EXGAL"/>
</dbReference>
<accession>A0A1G9Y5Z3</accession>
<dbReference type="InterPro" id="IPR013780">
    <property type="entry name" value="Glyco_hydro_b"/>
</dbReference>
<dbReference type="InterPro" id="IPR033452">
    <property type="entry name" value="GH30_C"/>
</dbReference>
<feature type="domain" description="Glycosyl hydrolase family 30 beta sandwich" evidence="3">
    <location>
        <begin position="423"/>
        <end position="508"/>
    </location>
</feature>
<dbReference type="GO" id="GO:0004553">
    <property type="term" value="F:hydrolase activity, hydrolyzing O-glycosyl compounds"/>
    <property type="evidence" value="ECO:0007669"/>
    <property type="project" value="InterPro"/>
</dbReference>
<dbReference type="Pfam" id="PF17189">
    <property type="entry name" value="Glyco_hydro_30C"/>
    <property type="match status" value="1"/>
</dbReference>
<feature type="chain" id="PRO_5011507123" evidence="1">
    <location>
        <begin position="26"/>
        <end position="512"/>
    </location>
</feature>
<dbReference type="InterPro" id="IPR039514">
    <property type="entry name" value="6GAL-like"/>
</dbReference>
<keyword evidence="4" id="KW-0378">Hydrolase</keyword>
<feature type="signal peptide" evidence="1">
    <location>
        <begin position="1"/>
        <end position="25"/>
    </location>
</feature>
<dbReference type="OrthoDB" id="9806701at2"/>
<protein>
    <submittedName>
        <fullName evidence="4">O-Glycosyl hydrolase</fullName>
    </submittedName>
</protein>
<dbReference type="SUPFAM" id="SSF51445">
    <property type="entry name" value="(Trans)glycosidases"/>
    <property type="match status" value="1"/>
</dbReference>
<gene>
    <name evidence="4" type="ORF">SAMN04488090_4815</name>
</gene>
<dbReference type="SUPFAM" id="SSF51011">
    <property type="entry name" value="Glycosyl hydrolase domain"/>
    <property type="match status" value="1"/>
</dbReference>
<proteinExistence type="predicted"/>
<name>A0A1G9Y5Z3_9BACT</name>
<dbReference type="Proteomes" id="UP000198901">
    <property type="component" value="Unassembled WGS sequence"/>
</dbReference>
<dbReference type="RefSeq" id="WP_093208788.1">
    <property type="nucleotide sequence ID" value="NZ_FNGS01000012.1"/>
</dbReference>
<dbReference type="EMBL" id="FNGS01000012">
    <property type="protein sequence ID" value="SDN03981.1"/>
    <property type="molecule type" value="Genomic_DNA"/>
</dbReference>
<sequence>MTLLPHSRRLLAALVLLASACRAGGSETPDRQPPLRLRIDPSKTYQTIEHFGASDAWSCQFIGTWPLARKNAIADLLFSRDTLADGRPKGIALSLWRFNIGAGTAEQGSGSGIGDEWRRTESFAVPGKGYDWNRQAGQVWFLEAARDRGVPSFLAFSNTPPVTLTVNGKGYATNGQANIREERFDAFATYLADVLDGIRTKTGIAIQYLSPFNEPQWDWSDGGQEGTPIFNDQLAPAVRKISAALLKRNSPTLISLPESAQINYIYSDFNRPGRGSQVQSFFTAASANYLGDLKNVDKAISGHSYFTTSPYAAAAQQRKTLAGAFPAGVRYWQSEYCVLGDNEGEINGNGRDLSMTSALYVARVIHNDLVNANASAWHWWLAVSPYDYKDGLVYVDKNKTDGQYYSSKLLWAMGNFSRFVRPGAVRVSVTDTDPADGLLVSSYRNTDNQLVTVLINSRPEAREVQLDQADRALAPVRVYETSETRDLAPVTVSAGGTLTLAPRSVVTVISRL</sequence>
<reference evidence="4 5" key="1">
    <citation type="submission" date="2016-10" db="EMBL/GenBank/DDBJ databases">
        <authorList>
            <person name="de Groot N.N."/>
        </authorList>
    </citation>
    <scope>NUCLEOTIDE SEQUENCE [LARGE SCALE GENOMIC DNA]</scope>
    <source>
        <strain evidence="4 5">DSM 21668</strain>
    </source>
</reference>
<feature type="domain" description="Endo-beta-1,6-galactanase-like" evidence="2">
    <location>
        <begin position="36"/>
        <end position="394"/>
    </location>
</feature>
<dbReference type="InterPro" id="IPR017853">
    <property type="entry name" value="GH"/>
</dbReference>
<dbReference type="Gene3D" id="3.20.20.80">
    <property type="entry name" value="Glycosidases"/>
    <property type="match status" value="1"/>
</dbReference>
<dbReference type="PANTHER" id="PTHR42767:SF1">
    <property type="entry name" value="ENDO-BETA-1,6-GALACTANASE-LIKE DOMAIN-CONTAINING PROTEIN"/>
    <property type="match status" value="1"/>
</dbReference>
<dbReference type="AlphaFoldDB" id="A0A1G9Y5Z3"/>
<dbReference type="Pfam" id="PF14587">
    <property type="entry name" value="Glyco_hydr_30_2"/>
    <property type="match status" value="1"/>
</dbReference>
<evidence type="ECO:0000313" key="4">
    <source>
        <dbReference type="EMBL" id="SDN03981.1"/>
    </source>
</evidence>
<evidence type="ECO:0000259" key="2">
    <source>
        <dbReference type="Pfam" id="PF14587"/>
    </source>
</evidence>
<evidence type="ECO:0000313" key="5">
    <source>
        <dbReference type="Proteomes" id="UP000198901"/>
    </source>
</evidence>